<protein>
    <submittedName>
        <fullName evidence="1">Uncharacterized protein</fullName>
    </submittedName>
</protein>
<dbReference type="Proteomes" id="UP000271889">
    <property type="component" value="Unassembled WGS sequence"/>
</dbReference>
<dbReference type="OrthoDB" id="5855280at2759"/>
<reference evidence="1 2" key="1">
    <citation type="submission" date="2018-11" db="EMBL/GenBank/DDBJ databases">
        <authorList>
            <consortium name="Pathogen Informatics"/>
        </authorList>
    </citation>
    <scope>NUCLEOTIDE SEQUENCE [LARGE SCALE GENOMIC DNA]</scope>
</reference>
<name>A0A3P7N1R5_CYLGO</name>
<dbReference type="EMBL" id="UYRV01122726">
    <property type="protein sequence ID" value="VDN33410.1"/>
    <property type="molecule type" value="Genomic_DNA"/>
</dbReference>
<accession>A0A3P7N1R5</accession>
<evidence type="ECO:0000313" key="1">
    <source>
        <dbReference type="EMBL" id="VDN33410.1"/>
    </source>
</evidence>
<proteinExistence type="predicted"/>
<sequence length="130" mass="14881">GNPPPPRVPVEANTLPDFLTVPQAPDYCIAKLKKQFKENDTYFEAVKNQVEENKIASAYDVVYAKAAEICAAEQVDRLKALFNEYDVIQRDMEALAPEYSKETKHQILQWLRDDNFAKLSQFLVKEVMVS</sequence>
<organism evidence="1 2">
    <name type="scientific">Cylicostephanus goldi</name>
    <name type="common">Nematode worm</name>
    <dbReference type="NCBI Taxonomy" id="71465"/>
    <lineage>
        <taxon>Eukaryota</taxon>
        <taxon>Metazoa</taxon>
        <taxon>Ecdysozoa</taxon>
        <taxon>Nematoda</taxon>
        <taxon>Chromadorea</taxon>
        <taxon>Rhabditida</taxon>
        <taxon>Rhabditina</taxon>
        <taxon>Rhabditomorpha</taxon>
        <taxon>Strongyloidea</taxon>
        <taxon>Strongylidae</taxon>
        <taxon>Cylicostephanus</taxon>
    </lineage>
</organism>
<evidence type="ECO:0000313" key="2">
    <source>
        <dbReference type="Proteomes" id="UP000271889"/>
    </source>
</evidence>
<feature type="non-terminal residue" evidence="1">
    <location>
        <position position="1"/>
    </location>
</feature>
<dbReference type="AlphaFoldDB" id="A0A3P7N1R5"/>
<keyword evidence="2" id="KW-1185">Reference proteome</keyword>
<gene>
    <name evidence="1" type="ORF">CGOC_LOCUS12386</name>
</gene>